<keyword evidence="2" id="KW-1185">Reference proteome</keyword>
<comment type="caution">
    <text evidence="1">The sequence shown here is derived from an EMBL/GenBank/DDBJ whole genome shotgun (WGS) entry which is preliminary data.</text>
</comment>
<dbReference type="AlphaFoldDB" id="A0A366QXI0"/>
<name>A0A366QXI0_9HYPO</name>
<dbReference type="Proteomes" id="UP000253153">
    <property type="component" value="Unassembled WGS sequence"/>
</dbReference>
<accession>A0A366QXI0</accession>
<dbReference type="EMBL" id="QKXC01000259">
    <property type="protein sequence ID" value="RBR09611.1"/>
    <property type="molecule type" value="Genomic_DNA"/>
</dbReference>
<protein>
    <submittedName>
        <fullName evidence="1">Uncharacterized protein</fullName>
    </submittedName>
</protein>
<dbReference type="RefSeq" id="XP_031012019.1">
    <property type="nucleotide sequence ID" value="XM_031163916.1"/>
</dbReference>
<proteinExistence type="predicted"/>
<sequence length="185" mass="21291">MELNVLDSTNLKPVTVTDLLCNLSLIFLSPKPFNFFTTKLFHTFNYGQNKSSQDPPCLNPTQLNIMESQSTMIYTGGDLIEPAATPERTSMFCTTEQLLLFYGKHDRTVLKKLVYITFDEYEFESLFSYFRAFVARIGKYNTPSAVCRFARVKTFAVRRLEKEDMVLIEVTKSGHTFYNDNLIAL</sequence>
<dbReference type="OrthoDB" id="10399533at2759"/>
<reference evidence="1 2" key="1">
    <citation type="submission" date="2018-06" db="EMBL/GenBank/DDBJ databases">
        <title>Fusarium incarnatum-equiseti species complex species 28.</title>
        <authorList>
            <person name="Gardiner D.M."/>
        </authorList>
    </citation>
    <scope>NUCLEOTIDE SEQUENCE [LARGE SCALE GENOMIC DNA]</scope>
    <source>
        <strain evidence="1 2">FIESC_28</strain>
    </source>
</reference>
<organism evidence="1 2">
    <name type="scientific">Fusarium coffeatum</name>
    <dbReference type="NCBI Taxonomy" id="231269"/>
    <lineage>
        <taxon>Eukaryota</taxon>
        <taxon>Fungi</taxon>
        <taxon>Dikarya</taxon>
        <taxon>Ascomycota</taxon>
        <taxon>Pezizomycotina</taxon>
        <taxon>Sordariomycetes</taxon>
        <taxon>Hypocreomycetidae</taxon>
        <taxon>Hypocreales</taxon>
        <taxon>Nectriaceae</taxon>
        <taxon>Fusarium</taxon>
        <taxon>Fusarium incarnatum-equiseti species complex</taxon>
    </lineage>
</organism>
<gene>
    <name evidence="1" type="ORF">FIESC28_09781</name>
</gene>
<dbReference type="GeneID" id="41999212"/>
<evidence type="ECO:0000313" key="2">
    <source>
        <dbReference type="Proteomes" id="UP000253153"/>
    </source>
</evidence>
<evidence type="ECO:0000313" key="1">
    <source>
        <dbReference type="EMBL" id="RBR09611.1"/>
    </source>
</evidence>